<evidence type="ECO:0000313" key="1">
    <source>
        <dbReference type="EnsemblPlants" id="OBART08G04040.1"/>
    </source>
</evidence>
<organism evidence="1">
    <name type="scientific">Oryza barthii</name>
    <dbReference type="NCBI Taxonomy" id="65489"/>
    <lineage>
        <taxon>Eukaryota</taxon>
        <taxon>Viridiplantae</taxon>
        <taxon>Streptophyta</taxon>
        <taxon>Embryophyta</taxon>
        <taxon>Tracheophyta</taxon>
        <taxon>Spermatophyta</taxon>
        <taxon>Magnoliopsida</taxon>
        <taxon>Liliopsida</taxon>
        <taxon>Poales</taxon>
        <taxon>Poaceae</taxon>
        <taxon>BOP clade</taxon>
        <taxon>Oryzoideae</taxon>
        <taxon>Oryzeae</taxon>
        <taxon>Oryzinae</taxon>
        <taxon>Oryza</taxon>
    </lineage>
</organism>
<name>A0A0D3GWP8_9ORYZ</name>
<protein>
    <submittedName>
        <fullName evidence="1">Uncharacterized protein</fullName>
    </submittedName>
</protein>
<evidence type="ECO:0000313" key="2">
    <source>
        <dbReference type="Proteomes" id="UP000026960"/>
    </source>
</evidence>
<reference evidence="1" key="2">
    <citation type="submission" date="2015-03" db="UniProtKB">
        <authorList>
            <consortium name="EnsemblPlants"/>
        </authorList>
    </citation>
    <scope>IDENTIFICATION</scope>
</reference>
<dbReference type="EnsemblPlants" id="OBART08G04040.1">
    <property type="protein sequence ID" value="OBART08G04040.1"/>
    <property type="gene ID" value="OBART08G04040"/>
</dbReference>
<dbReference type="HOGENOM" id="CLU_3393001_0_0_1"/>
<dbReference type="PaxDb" id="65489-OBART08G04040.1"/>
<keyword evidence="2" id="KW-1185">Reference proteome</keyword>
<sequence length="32" mass="3572">MILFGASYLHVFQLAPLLVYDAFTGTTGYYAQ</sequence>
<dbReference type="Gramene" id="OBART08G04040.1">
    <property type="protein sequence ID" value="OBART08G04040.1"/>
    <property type="gene ID" value="OBART08G04040"/>
</dbReference>
<dbReference type="Proteomes" id="UP000026960">
    <property type="component" value="Chromosome 8"/>
</dbReference>
<dbReference type="AlphaFoldDB" id="A0A0D3GWP8"/>
<accession>A0A0D3GWP8</accession>
<reference evidence="1" key="1">
    <citation type="journal article" date="2009" name="Rice">
        <title>De Novo Next Generation Sequencing of Plant Genomes.</title>
        <authorList>
            <person name="Rounsley S."/>
            <person name="Marri P.R."/>
            <person name="Yu Y."/>
            <person name="He R."/>
            <person name="Sisneros N."/>
            <person name="Goicoechea J.L."/>
            <person name="Lee S.J."/>
            <person name="Angelova A."/>
            <person name="Kudrna D."/>
            <person name="Luo M."/>
            <person name="Affourtit J."/>
            <person name="Desany B."/>
            <person name="Knight J."/>
            <person name="Niazi F."/>
            <person name="Egholm M."/>
            <person name="Wing R.A."/>
        </authorList>
    </citation>
    <scope>NUCLEOTIDE SEQUENCE [LARGE SCALE GENOMIC DNA]</scope>
    <source>
        <strain evidence="1">cv. IRGC 105608</strain>
    </source>
</reference>
<proteinExistence type="predicted"/>